<dbReference type="Pfam" id="PF03188">
    <property type="entry name" value="Cytochrom_B561"/>
    <property type="match status" value="1"/>
</dbReference>
<evidence type="ECO:0000256" key="3">
    <source>
        <dbReference type="ARBA" id="ARBA00022692"/>
    </source>
</evidence>
<evidence type="ECO:0000313" key="14">
    <source>
        <dbReference type="EMBL" id="KAK4268239.1"/>
    </source>
</evidence>
<dbReference type="SMART" id="SM00665">
    <property type="entry name" value="B561"/>
    <property type="match status" value="1"/>
</dbReference>
<dbReference type="PANTHER" id="PTHR23130:SF212">
    <property type="entry name" value="AUXIN-RESPONSIVE FAMILY PROTEIN"/>
    <property type="match status" value="1"/>
</dbReference>
<feature type="signal peptide" evidence="11">
    <location>
        <begin position="1"/>
        <end position="27"/>
    </location>
</feature>
<dbReference type="InterPro" id="IPR006593">
    <property type="entry name" value="Cyt_b561/ferric_Rdtase_TM"/>
</dbReference>
<dbReference type="GO" id="GO:0016020">
    <property type="term" value="C:membrane"/>
    <property type="evidence" value="ECO:0007669"/>
    <property type="project" value="UniProtKB-SubCell"/>
</dbReference>
<dbReference type="Pfam" id="PF04526">
    <property type="entry name" value="DUF568"/>
    <property type="match status" value="1"/>
</dbReference>
<keyword evidence="7 8" id="KW-0472">Membrane</keyword>
<feature type="domain" description="DOMON" evidence="12">
    <location>
        <begin position="56"/>
        <end position="170"/>
    </location>
</feature>
<feature type="transmembrane region" description="Helical" evidence="10">
    <location>
        <begin position="322"/>
        <end position="344"/>
    </location>
</feature>
<gene>
    <name evidence="14" type="ORF">QN277_024923</name>
</gene>
<keyword evidence="6 10" id="KW-1133">Transmembrane helix</keyword>
<dbReference type="GO" id="GO:0046872">
    <property type="term" value="F:metal ion binding"/>
    <property type="evidence" value="ECO:0007669"/>
    <property type="project" value="UniProtKB-KW"/>
</dbReference>
<evidence type="ECO:0000256" key="2">
    <source>
        <dbReference type="ARBA" id="ARBA00022448"/>
    </source>
</evidence>
<feature type="transmembrane region" description="Helical" evidence="10">
    <location>
        <begin position="220"/>
        <end position="240"/>
    </location>
</feature>
<keyword evidence="3 10" id="KW-0812">Transmembrane</keyword>
<reference evidence="14" key="1">
    <citation type="submission" date="2023-10" db="EMBL/GenBank/DDBJ databases">
        <title>Chromosome-level genome of the transformable northern wattle, Acacia crassicarpa.</title>
        <authorList>
            <person name="Massaro I."/>
            <person name="Sinha N.R."/>
            <person name="Poethig S."/>
            <person name="Leichty A.R."/>
        </authorList>
    </citation>
    <scope>NUCLEOTIDE SEQUENCE</scope>
    <source>
        <strain evidence="14">Acra3RX</strain>
        <tissue evidence="14">Leaf</tissue>
    </source>
</reference>
<evidence type="ECO:0000256" key="4">
    <source>
        <dbReference type="ARBA" id="ARBA00022729"/>
    </source>
</evidence>
<dbReference type="PANTHER" id="PTHR23130">
    <property type="entry name" value="CYTOCHROME B561 AND DOMON DOMAIN-CONTAINING PROTEIN"/>
    <property type="match status" value="1"/>
</dbReference>
<organism evidence="14 15">
    <name type="scientific">Acacia crassicarpa</name>
    <name type="common">northern wattle</name>
    <dbReference type="NCBI Taxonomy" id="499986"/>
    <lineage>
        <taxon>Eukaryota</taxon>
        <taxon>Viridiplantae</taxon>
        <taxon>Streptophyta</taxon>
        <taxon>Embryophyta</taxon>
        <taxon>Tracheophyta</taxon>
        <taxon>Spermatophyta</taxon>
        <taxon>Magnoliopsida</taxon>
        <taxon>eudicotyledons</taxon>
        <taxon>Gunneridae</taxon>
        <taxon>Pentapetalae</taxon>
        <taxon>rosids</taxon>
        <taxon>fabids</taxon>
        <taxon>Fabales</taxon>
        <taxon>Fabaceae</taxon>
        <taxon>Caesalpinioideae</taxon>
        <taxon>mimosoid clade</taxon>
        <taxon>Acacieae</taxon>
        <taxon>Acacia</taxon>
    </lineage>
</organism>
<keyword evidence="4 11" id="KW-0732">Signal</keyword>
<feature type="binding site" description="axial binding residue" evidence="9">
    <location>
        <position position="291"/>
    </location>
    <ligand>
        <name>heme b</name>
        <dbReference type="ChEBI" id="CHEBI:60344"/>
        <label>1</label>
    </ligand>
    <ligandPart>
        <name>Fe</name>
        <dbReference type="ChEBI" id="CHEBI:18248"/>
    </ligandPart>
</feature>
<evidence type="ECO:0000256" key="8">
    <source>
        <dbReference type="PIRNR" id="PIRNR037471"/>
    </source>
</evidence>
<feature type="transmembrane region" description="Helical" evidence="10">
    <location>
        <begin position="287"/>
        <end position="310"/>
    </location>
</feature>
<protein>
    <recommendedName>
        <fullName evidence="8">Cytochrome b561 and DOMON domain-containing protein</fullName>
    </recommendedName>
</protein>
<keyword evidence="15" id="KW-1185">Reference proteome</keyword>
<dbReference type="CDD" id="cd09629">
    <property type="entry name" value="DOMON_CIL1_like"/>
    <property type="match status" value="1"/>
</dbReference>
<evidence type="ECO:0000256" key="11">
    <source>
        <dbReference type="SAM" id="SignalP"/>
    </source>
</evidence>
<evidence type="ECO:0000259" key="13">
    <source>
        <dbReference type="PROSITE" id="PS50939"/>
    </source>
</evidence>
<feature type="transmembrane region" description="Helical" evidence="10">
    <location>
        <begin position="359"/>
        <end position="382"/>
    </location>
</feature>
<dbReference type="CDD" id="cd08760">
    <property type="entry name" value="Cyt_b561_FRRS1_like"/>
    <property type="match status" value="1"/>
</dbReference>
<evidence type="ECO:0000256" key="9">
    <source>
        <dbReference type="PIRSR" id="PIRSR037471-1"/>
    </source>
</evidence>
<keyword evidence="9" id="KW-0479">Metal-binding</keyword>
<dbReference type="InterPro" id="IPR005018">
    <property type="entry name" value="DOMON_domain"/>
</dbReference>
<dbReference type="Proteomes" id="UP001293593">
    <property type="component" value="Unassembled WGS sequence"/>
</dbReference>
<dbReference type="PROSITE" id="PS50836">
    <property type="entry name" value="DOMON"/>
    <property type="match status" value="1"/>
</dbReference>
<dbReference type="InterPro" id="IPR017214">
    <property type="entry name" value="UCP037471"/>
</dbReference>
<evidence type="ECO:0000256" key="6">
    <source>
        <dbReference type="ARBA" id="ARBA00022989"/>
    </source>
</evidence>
<comment type="caution">
    <text evidence="14">The sequence shown here is derived from an EMBL/GenBank/DDBJ whole genome shotgun (WGS) entry which is preliminary data.</text>
</comment>
<feature type="transmembrane region" description="Helical" evidence="10">
    <location>
        <begin position="260"/>
        <end position="281"/>
    </location>
</feature>
<feature type="chain" id="PRO_5042198895" description="Cytochrome b561 and DOMON domain-containing protein" evidence="11">
    <location>
        <begin position="28"/>
        <end position="408"/>
    </location>
</feature>
<sequence length="408" mass="45357">MASFRKLSLISALFHTLIILLIIPVTSQPQPQPQACESFRFPNTTIFLACNDLPVLDSSLHWTYHSSSNSIDVAFKKNNANHKRWIAWAINPTSTGMVGSQAFVAFQKSDGTMAAYTSPITSYGTTLEEGSLSFEVHEVSASFEDGTMILYASFQLPGNPKLVNHVWQEGLVSDDDSCLSHALSGDNFKSFGRVDFLTGKVSDRDPHKQNSKILLRKVHGILNGIGWGILMPTGAIMGRYLKRLEATGSTWFRLHRACQILAYIIGTIGFALGIFLSGPSLSSLSPYAFVHASIGIAVFVSATVQVLAAIFLRPDKHHRARIFWNIFHYVVGYGVIFLSVFNMFRGFSLSNPYHSWKNAYFGVIVSLGCVALILEAITWFFFCKRRNKKEMNLEETSANDNIPPQQIV</sequence>
<evidence type="ECO:0000259" key="12">
    <source>
        <dbReference type="PROSITE" id="PS50836"/>
    </source>
</evidence>
<accession>A0AAE1MK26</accession>
<dbReference type="Gene3D" id="1.20.120.1770">
    <property type="match status" value="1"/>
</dbReference>
<dbReference type="PIRSF" id="PIRSF037471">
    <property type="entry name" value="UCP037471"/>
    <property type="match status" value="1"/>
</dbReference>
<comment type="subcellular location">
    <subcellularLocation>
        <location evidence="1">Membrane</location>
    </subcellularLocation>
</comment>
<proteinExistence type="predicted"/>
<feature type="binding site" description="axial binding residue" evidence="9">
    <location>
        <position position="328"/>
    </location>
    <ligand>
        <name>heme b</name>
        <dbReference type="ChEBI" id="CHEBI:60344"/>
        <label>1</label>
    </ligand>
    <ligandPart>
        <name>Fe</name>
        <dbReference type="ChEBI" id="CHEBI:18248"/>
    </ligandPart>
</feature>
<dbReference type="EMBL" id="JAWXYG010000007">
    <property type="protein sequence ID" value="KAK4268239.1"/>
    <property type="molecule type" value="Genomic_DNA"/>
</dbReference>
<evidence type="ECO:0000256" key="5">
    <source>
        <dbReference type="ARBA" id="ARBA00022982"/>
    </source>
</evidence>
<keyword evidence="2 8" id="KW-0813">Transport</keyword>
<dbReference type="AlphaFoldDB" id="A0AAE1MK26"/>
<evidence type="ECO:0000256" key="7">
    <source>
        <dbReference type="ARBA" id="ARBA00023136"/>
    </source>
</evidence>
<keyword evidence="5 8" id="KW-0249">Electron transport</keyword>
<evidence type="ECO:0000256" key="10">
    <source>
        <dbReference type="SAM" id="Phobius"/>
    </source>
</evidence>
<evidence type="ECO:0000313" key="15">
    <source>
        <dbReference type="Proteomes" id="UP001293593"/>
    </source>
</evidence>
<comment type="cofactor">
    <cofactor evidence="8">
        <name>heme b</name>
        <dbReference type="ChEBI" id="CHEBI:60344"/>
    </cofactor>
    <text evidence="8">Binds 2 heme b groups non-covalently.</text>
</comment>
<feature type="binding site" description="axial binding residue" evidence="9">
    <location>
        <position position="219"/>
    </location>
    <ligand>
        <name>heme b</name>
        <dbReference type="ChEBI" id="CHEBI:60344"/>
        <label>1</label>
    </ligand>
    <ligandPart>
        <name>Fe</name>
        <dbReference type="ChEBI" id="CHEBI:18248"/>
    </ligandPart>
</feature>
<feature type="domain" description="Cytochrome b561" evidence="13">
    <location>
        <begin position="177"/>
        <end position="383"/>
    </location>
</feature>
<dbReference type="PROSITE" id="PS50939">
    <property type="entry name" value="CYTOCHROME_B561"/>
    <property type="match status" value="1"/>
</dbReference>
<name>A0AAE1MK26_9FABA</name>
<dbReference type="InterPro" id="IPR045265">
    <property type="entry name" value="AIR12_DOMON"/>
</dbReference>
<keyword evidence="9" id="KW-0408">Iron</keyword>
<evidence type="ECO:0000256" key="1">
    <source>
        <dbReference type="ARBA" id="ARBA00004370"/>
    </source>
</evidence>
<feature type="binding site" description="axial binding residue" evidence="9">
    <location>
        <position position="255"/>
    </location>
    <ligand>
        <name>heme b</name>
        <dbReference type="ChEBI" id="CHEBI:60344"/>
        <label>1</label>
    </ligand>
    <ligandPart>
        <name>Fe</name>
        <dbReference type="ChEBI" id="CHEBI:18248"/>
    </ligandPart>
</feature>